<name>A0A1I1ZHX7_9BURK</name>
<dbReference type="InterPro" id="IPR006311">
    <property type="entry name" value="TAT_signal"/>
</dbReference>
<dbReference type="Pfam" id="PF17680">
    <property type="entry name" value="FlgO"/>
    <property type="match status" value="1"/>
</dbReference>
<evidence type="ECO:0000259" key="1">
    <source>
        <dbReference type="Pfam" id="PF17680"/>
    </source>
</evidence>
<evidence type="ECO:0000313" key="2">
    <source>
        <dbReference type="EMBL" id="SFE31297.1"/>
    </source>
</evidence>
<dbReference type="InterPro" id="IPR041215">
    <property type="entry name" value="FlgO_dom"/>
</dbReference>
<dbReference type="RefSeq" id="WP_245783770.1">
    <property type="nucleotide sequence ID" value="NZ_FOMQ01000028.1"/>
</dbReference>
<gene>
    <name evidence="2" type="ORF">SAMN04489710_1284</name>
</gene>
<evidence type="ECO:0000313" key="3">
    <source>
        <dbReference type="Proteomes" id="UP000199517"/>
    </source>
</evidence>
<reference evidence="3" key="1">
    <citation type="submission" date="2016-10" db="EMBL/GenBank/DDBJ databases">
        <authorList>
            <person name="Varghese N."/>
            <person name="Submissions S."/>
        </authorList>
    </citation>
    <scope>NUCLEOTIDE SEQUENCE [LARGE SCALE GENOMIC DNA]</scope>
    <source>
        <strain evidence="3">DSM 7481</strain>
    </source>
</reference>
<accession>A0A1I1ZHX7</accession>
<sequence>MSGPIPMAETASPRRTWLRAGLAGAAAVLLPGCARYYYGQAAAPAGGGGGALAALGLGSSPAQALLEANYAATDALLQQAPQLDPRQPVLVGTLVHIDRLEESSRLGRLCSEQIAGRLVQRGVRVTELKMRQSLAMVPGQGELLLTREVREASRAQSAQAVVVGTYAATAQSVFVGLKLVAPEGNAVIAAHDYVLPVDDNVRILLSMR</sequence>
<dbReference type="EMBL" id="FOMQ01000028">
    <property type="protein sequence ID" value="SFE31297.1"/>
    <property type="molecule type" value="Genomic_DNA"/>
</dbReference>
<dbReference type="STRING" id="32040.SAMN04489710_1284"/>
<protein>
    <recommendedName>
        <fullName evidence="1">FlgO domain-containing protein</fullName>
    </recommendedName>
</protein>
<dbReference type="AlphaFoldDB" id="A0A1I1ZHX7"/>
<feature type="domain" description="FlgO" evidence="1">
    <location>
        <begin position="70"/>
        <end position="199"/>
    </location>
</feature>
<dbReference type="Proteomes" id="UP000199517">
    <property type="component" value="Unassembled WGS sequence"/>
</dbReference>
<proteinExistence type="predicted"/>
<dbReference type="PROSITE" id="PS51318">
    <property type="entry name" value="TAT"/>
    <property type="match status" value="1"/>
</dbReference>
<organism evidence="2 3">
    <name type="scientific">Paracidovorax konjaci</name>
    <dbReference type="NCBI Taxonomy" id="32040"/>
    <lineage>
        <taxon>Bacteria</taxon>
        <taxon>Pseudomonadati</taxon>
        <taxon>Pseudomonadota</taxon>
        <taxon>Betaproteobacteria</taxon>
        <taxon>Burkholderiales</taxon>
        <taxon>Comamonadaceae</taxon>
        <taxon>Paracidovorax</taxon>
    </lineage>
</organism>
<keyword evidence="3" id="KW-1185">Reference proteome</keyword>